<reference evidence="4 5" key="1">
    <citation type="submission" date="2019-06" db="EMBL/GenBank/DDBJ databases">
        <title>Sequencing the genomes of 1000 actinobacteria strains.</title>
        <authorList>
            <person name="Klenk H.-P."/>
        </authorList>
    </citation>
    <scope>NUCLEOTIDE SEQUENCE [LARGE SCALE GENOMIC DNA]</scope>
    <source>
        <strain evidence="4 5">DSM 10596</strain>
    </source>
</reference>
<gene>
    <name evidence="4" type="ORF">FB389_1843</name>
</gene>
<accession>A0A542SRB2</accession>
<dbReference type="AlphaFoldDB" id="A0A542SRB2"/>
<feature type="transmembrane region" description="Helical" evidence="2">
    <location>
        <begin position="290"/>
        <end position="311"/>
    </location>
</feature>
<feature type="transmembrane region" description="Helical" evidence="2">
    <location>
        <begin position="318"/>
        <end position="337"/>
    </location>
</feature>
<evidence type="ECO:0000313" key="5">
    <source>
        <dbReference type="Proteomes" id="UP000316181"/>
    </source>
</evidence>
<dbReference type="Proteomes" id="UP000316181">
    <property type="component" value="Unassembled WGS sequence"/>
</dbReference>
<dbReference type="RefSeq" id="WP_142112886.1">
    <property type="nucleotide sequence ID" value="NZ_BAAATB010000006.1"/>
</dbReference>
<sequence length="474" mass="48031">MNTNQTGPGSTGGFFAAIRDMKIERSDDRWIAGVASGIGARWNLDPALARAIALVVVIFTGIGPLAYAVAWALLPDARSGRILAEELLAGKWDNAYIGVLAVPAVGLLWGGGWAVTGLPGQPWAWPFGFASTVLSVAIVAGTAVFIVNSVQRARAARQGYASSPHAQGPGPGTRWPSAAPTAAGAYPTATAPTFATSAPPPQQQPPASADPTARAATGRTPAAPPAAPDGPQYGPPAPPAAPVPPATVKAPKPRWRRVPGAVVAGVIGVMLIAVAAVIGAHQQGVISGDIVAIAAGTVLVIAGLTMLIAGLTGRKTSGLGWVIVLVLIVAGPLSGWGQVRAGMEQARVTTFASSSYSPAHTGDVAGGFVFVASEGTVDLRDVDFGTETATTVPVRVVMSNVTILVPPGIAASLAGKTTMSDVVWESAAGEDDFLDADLSHGGTVTTPTAQAGSPVRLRIDISSTMSNITIKEKK</sequence>
<feature type="transmembrane region" description="Helical" evidence="2">
    <location>
        <begin position="51"/>
        <end position="74"/>
    </location>
</feature>
<organism evidence="4 5">
    <name type="scientific">Rarobacter incanus</name>
    <dbReference type="NCBI Taxonomy" id="153494"/>
    <lineage>
        <taxon>Bacteria</taxon>
        <taxon>Bacillati</taxon>
        <taxon>Actinomycetota</taxon>
        <taxon>Actinomycetes</taxon>
        <taxon>Micrococcales</taxon>
        <taxon>Rarobacteraceae</taxon>
        <taxon>Rarobacter</taxon>
    </lineage>
</organism>
<feature type="compositionally biased region" description="Pro residues" evidence="1">
    <location>
        <begin position="222"/>
        <end position="245"/>
    </location>
</feature>
<feature type="transmembrane region" description="Helical" evidence="2">
    <location>
        <begin position="258"/>
        <end position="278"/>
    </location>
</feature>
<dbReference type="OrthoDB" id="7359894at2"/>
<feature type="compositionally biased region" description="Low complexity" evidence="1">
    <location>
        <begin position="205"/>
        <end position="221"/>
    </location>
</feature>
<feature type="transmembrane region" description="Helical" evidence="2">
    <location>
        <begin position="95"/>
        <end position="115"/>
    </location>
</feature>
<feature type="domain" description="Phage shock protein PspC N-terminal" evidence="3">
    <location>
        <begin position="22"/>
        <end position="76"/>
    </location>
</feature>
<feature type="compositionally biased region" description="Low complexity" evidence="1">
    <location>
        <begin position="176"/>
        <end position="197"/>
    </location>
</feature>
<proteinExistence type="predicted"/>
<keyword evidence="2" id="KW-0472">Membrane</keyword>
<name>A0A542SRB2_9MICO</name>
<dbReference type="EMBL" id="VFNV01000001">
    <property type="protein sequence ID" value="TQK77128.1"/>
    <property type="molecule type" value="Genomic_DNA"/>
</dbReference>
<evidence type="ECO:0000313" key="4">
    <source>
        <dbReference type="EMBL" id="TQK77128.1"/>
    </source>
</evidence>
<evidence type="ECO:0000256" key="1">
    <source>
        <dbReference type="SAM" id="MobiDB-lite"/>
    </source>
</evidence>
<dbReference type="Pfam" id="PF04024">
    <property type="entry name" value="PspC"/>
    <property type="match status" value="1"/>
</dbReference>
<evidence type="ECO:0000256" key="2">
    <source>
        <dbReference type="SAM" id="Phobius"/>
    </source>
</evidence>
<feature type="region of interest" description="Disordered" evidence="1">
    <location>
        <begin position="160"/>
        <end position="252"/>
    </location>
</feature>
<keyword evidence="2" id="KW-0812">Transmembrane</keyword>
<comment type="caution">
    <text evidence="4">The sequence shown here is derived from an EMBL/GenBank/DDBJ whole genome shotgun (WGS) entry which is preliminary data.</text>
</comment>
<feature type="transmembrane region" description="Helical" evidence="2">
    <location>
        <begin position="127"/>
        <end position="147"/>
    </location>
</feature>
<keyword evidence="5" id="KW-1185">Reference proteome</keyword>
<dbReference type="InterPro" id="IPR007168">
    <property type="entry name" value="Phageshock_PspC_N"/>
</dbReference>
<evidence type="ECO:0000259" key="3">
    <source>
        <dbReference type="Pfam" id="PF04024"/>
    </source>
</evidence>
<keyword evidence="2" id="KW-1133">Transmembrane helix</keyword>
<protein>
    <submittedName>
        <fullName evidence="4">Phage shock protein C (PspC) family protein</fullName>
    </submittedName>
</protein>